<gene>
    <name evidence="1" type="ORF">N657DRAFT_675127</name>
</gene>
<dbReference type="EMBL" id="MU853253">
    <property type="protein sequence ID" value="KAK4119145.1"/>
    <property type="molecule type" value="Genomic_DNA"/>
</dbReference>
<proteinExistence type="predicted"/>
<sequence length="273" mass="30967">MSVAYESADSVGVSLGADGNSPCSELFDFFAMLQWPMSIQCSRGSISRRFSTSSDPCFGYHGYLAWVVQELASARRDPLMVFGHRQTDARTLWRDLDLISERLKANLNSKIPWMSEWECRKHGLGKREEASSRTRTGHVLASAPHPLIEIGHPRDQVYALNSLMMEHFRTALVPDYNLSRAAAYTKTRFFPVGHDPEVPPWVPDFSLRLPSDLLPTTNYCGGWLHGSTWSARRLLRHRGSVGNPMYRLRQVIWVKIFMLSPLTASFSTHENPV</sequence>
<name>A0AAN6TR37_9PEZI</name>
<keyword evidence="2" id="KW-1185">Reference proteome</keyword>
<organism evidence="1 2">
    <name type="scientific">Parathielavia appendiculata</name>
    <dbReference type="NCBI Taxonomy" id="2587402"/>
    <lineage>
        <taxon>Eukaryota</taxon>
        <taxon>Fungi</taxon>
        <taxon>Dikarya</taxon>
        <taxon>Ascomycota</taxon>
        <taxon>Pezizomycotina</taxon>
        <taxon>Sordariomycetes</taxon>
        <taxon>Sordariomycetidae</taxon>
        <taxon>Sordariales</taxon>
        <taxon>Chaetomiaceae</taxon>
        <taxon>Parathielavia</taxon>
    </lineage>
</organism>
<accession>A0AAN6TR37</accession>
<protein>
    <submittedName>
        <fullName evidence="1">Uncharacterized protein</fullName>
    </submittedName>
</protein>
<dbReference type="AlphaFoldDB" id="A0AAN6TR37"/>
<evidence type="ECO:0000313" key="2">
    <source>
        <dbReference type="Proteomes" id="UP001302602"/>
    </source>
</evidence>
<evidence type="ECO:0000313" key="1">
    <source>
        <dbReference type="EMBL" id="KAK4119145.1"/>
    </source>
</evidence>
<comment type="caution">
    <text evidence="1">The sequence shown here is derived from an EMBL/GenBank/DDBJ whole genome shotgun (WGS) entry which is preliminary data.</text>
</comment>
<dbReference type="GeneID" id="87832565"/>
<dbReference type="Proteomes" id="UP001302602">
    <property type="component" value="Unassembled WGS sequence"/>
</dbReference>
<dbReference type="RefSeq" id="XP_062642918.1">
    <property type="nucleotide sequence ID" value="XM_062795797.1"/>
</dbReference>
<reference evidence="1" key="2">
    <citation type="submission" date="2023-05" db="EMBL/GenBank/DDBJ databases">
        <authorList>
            <consortium name="Lawrence Berkeley National Laboratory"/>
            <person name="Steindorff A."/>
            <person name="Hensen N."/>
            <person name="Bonometti L."/>
            <person name="Westerberg I."/>
            <person name="Brannstrom I.O."/>
            <person name="Guillou S."/>
            <person name="Cros-Aarteil S."/>
            <person name="Calhoun S."/>
            <person name="Haridas S."/>
            <person name="Kuo A."/>
            <person name="Mondo S."/>
            <person name="Pangilinan J."/>
            <person name="Riley R."/>
            <person name="Labutti K."/>
            <person name="Andreopoulos B."/>
            <person name="Lipzen A."/>
            <person name="Chen C."/>
            <person name="Yanf M."/>
            <person name="Daum C."/>
            <person name="Ng V."/>
            <person name="Clum A."/>
            <person name="Ohm R."/>
            <person name="Martin F."/>
            <person name="Silar P."/>
            <person name="Natvig D."/>
            <person name="Lalanne C."/>
            <person name="Gautier V."/>
            <person name="Ament-Velasquez S.L."/>
            <person name="Kruys A."/>
            <person name="Hutchinson M.I."/>
            <person name="Powell A.J."/>
            <person name="Barry K."/>
            <person name="Miller A.N."/>
            <person name="Grigoriev I.V."/>
            <person name="Debuchy R."/>
            <person name="Gladieux P."/>
            <person name="Thoren M.H."/>
            <person name="Johannesson H."/>
        </authorList>
    </citation>
    <scope>NUCLEOTIDE SEQUENCE</scope>
    <source>
        <strain evidence="1">CBS 731.68</strain>
    </source>
</reference>
<reference evidence="1" key="1">
    <citation type="journal article" date="2023" name="Mol. Phylogenet. Evol.">
        <title>Genome-scale phylogeny and comparative genomics of the fungal order Sordariales.</title>
        <authorList>
            <person name="Hensen N."/>
            <person name="Bonometti L."/>
            <person name="Westerberg I."/>
            <person name="Brannstrom I.O."/>
            <person name="Guillou S."/>
            <person name="Cros-Aarteil S."/>
            <person name="Calhoun S."/>
            <person name="Haridas S."/>
            <person name="Kuo A."/>
            <person name="Mondo S."/>
            <person name="Pangilinan J."/>
            <person name="Riley R."/>
            <person name="LaButti K."/>
            <person name="Andreopoulos B."/>
            <person name="Lipzen A."/>
            <person name="Chen C."/>
            <person name="Yan M."/>
            <person name="Daum C."/>
            <person name="Ng V."/>
            <person name="Clum A."/>
            <person name="Steindorff A."/>
            <person name="Ohm R.A."/>
            <person name="Martin F."/>
            <person name="Silar P."/>
            <person name="Natvig D.O."/>
            <person name="Lalanne C."/>
            <person name="Gautier V."/>
            <person name="Ament-Velasquez S.L."/>
            <person name="Kruys A."/>
            <person name="Hutchinson M.I."/>
            <person name="Powell A.J."/>
            <person name="Barry K."/>
            <person name="Miller A.N."/>
            <person name="Grigoriev I.V."/>
            <person name="Debuchy R."/>
            <person name="Gladieux P."/>
            <person name="Hiltunen Thoren M."/>
            <person name="Johannesson H."/>
        </authorList>
    </citation>
    <scope>NUCLEOTIDE SEQUENCE</scope>
    <source>
        <strain evidence="1">CBS 731.68</strain>
    </source>
</reference>